<dbReference type="AlphaFoldDB" id="A0A8T0F6H0"/>
<dbReference type="Proteomes" id="UP000807504">
    <property type="component" value="Unassembled WGS sequence"/>
</dbReference>
<dbReference type="PANTHER" id="PTHR24379">
    <property type="entry name" value="KRAB AND ZINC FINGER DOMAIN-CONTAINING"/>
    <property type="match status" value="1"/>
</dbReference>
<reference evidence="7" key="1">
    <citation type="journal article" date="2020" name="bioRxiv">
        <title>Chromosome-level reference genome of the European wasp spider Argiope bruennichi: a resource for studies on range expansion and evolutionary adaptation.</title>
        <authorList>
            <person name="Sheffer M.M."/>
            <person name="Hoppe A."/>
            <person name="Krehenwinkel H."/>
            <person name="Uhl G."/>
            <person name="Kuss A.W."/>
            <person name="Jensen L."/>
            <person name="Jensen C."/>
            <person name="Gillespie R.G."/>
            <person name="Hoff K.J."/>
            <person name="Prost S."/>
        </authorList>
    </citation>
    <scope>NUCLEOTIDE SEQUENCE</scope>
</reference>
<reference evidence="7" key="2">
    <citation type="submission" date="2020-06" db="EMBL/GenBank/DDBJ databases">
        <authorList>
            <person name="Sheffer M."/>
        </authorList>
    </citation>
    <scope>NUCLEOTIDE SEQUENCE</scope>
</reference>
<gene>
    <name evidence="7" type="ORF">HNY73_008466</name>
</gene>
<dbReference type="PROSITE" id="PS00028">
    <property type="entry name" value="ZINC_FINGER_C2H2_1"/>
    <property type="match status" value="2"/>
</dbReference>
<feature type="domain" description="C2H2-type" evidence="6">
    <location>
        <begin position="90"/>
        <end position="117"/>
    </location>
</feature>
<evidence type="ECO:0000256" key="4">
    <source>
        <dbReference type="ARBA" id="ARBA00022833"/>
    </source>
</evidence>
<dbReference type="GO" id="GO:0008270">
    <property type="term" value="F:zinc ion binding"/>
    <property type="evidence" value="ECO:0007669"/>
    <property type="project" value="UniProtKB-KW"/>
</dbReference>
<dbReference type="Gene3D" id="3.30.160.60">
    <property type="entry name" value="Classic Zinc Finger"/>
    <property type="match status" value="2"/>
</dbReference>
<evidence type="ECO:0000256" key="5">
    <source>
        <dbReference type="PROSITE-ProRule" id="PRU00042"/>
    </source>
</evidence>
<dbReference type="Pfam" id="PF00096">
    <property type="entry name" value="zf-C2H2"/>
    <property type="match status" value="1"/>
</dbReference>
<organism evidence="7 8">
    <name type="scientific">Argiope bruennichi</name>
    <name type="common">Wasp spider</name>
    <name type="synonym">Aranea bruennichi</name>
    <dbReference type="NCBI Taxonomy" id="94029"/>
    <lineage>
        <taxon>Eukaryota</taxon>
        <taxon>Metazoa</taxon>
        <taxon>Ecdysozoa</taxon>
        <taxon>Arthropoda</taxon>
        <taxon>Chelicerata</taxon>
        <taxon>Arachnida</taxon>
        <taxon>Araneae</taxon>
        <taxon>Araneomorphae</taxon>
        <taxon>Entelegynae</taxon>
        <taxon>Araneoidea</taxon>
        <taxon>Araneidae</taxon>
        <taxon>Argiope</taxon>
    </lineage>
</organism>
<accession>A0A8T0F6H0</accession>
<comment type="caution">
    <text evidence="7">The sequence shown here is derived from an EMBL/GenBank/DDBJ whole genome shotgun (WGS) entry which is preliminary data.</text>
</comment>
<proteinExistence type="predicted"/>
<keyword evidence="4" id="KW-0862">Zinc</keyword>
<feature type="domain" description="C2H2-type" evidence="6">
    <location>
        <begin position="2"/>
        <end position="29"/>
    </location>
</feature>
<dbReference type="SMART" id="SM00355">
    <property type="entry name" value="ZnF_C2H2"/>
    <property type="match status" value="4"/>
</dbReference>
<dbReference type="EMBL" id="JABXBU010000015">
    <property type="protein sequence ID" value="KAF8786794.1"/>
    <property type="molecule type" value="Genomic_DNA"/>
</dbReference>
<evidence type="ECO:0000313" key="8">
    <source>
        <dbReference type="Proteomes" id="UP000807504"/>
    </source>
</evidence>
<sequence length="186" mass="21952">MFRCNVCSYSTRYKSWIVKHFRIHTAEALLYISEDESHADHEGTSVFCCSVCSFSSPTIEEVCNHMDLHSDQFQYVCTDHLKFHSDTHSYPCNICCEVFRSIGEYALHGRKHGKKSPYTSSISETEPLPNPNLSFTIARKRRYECHLCKKEFTRKCSLQRHYRRIHKDFISCPNKYDLPKKRIVRK</sequence>
<keyword evidence="8" id="KW-1185">Reference proteome</keyword>
<keyword evidence="1" id="KW-0479">Metal-binding</keyword>
<evidence type="ECO:0000256" key="3">
    <source>
        <dbReference type="ARBA" id="ARBA00022771"/>
    </source>
</evidence>
<evidence type="ECO:0000256" key="2">
    <source>
        <dbReference type="ARBA" id="ARBA00022737"/>
    </source>
</evidence>
<dbReference type="InterPro" id="IPR013087">
    <property type="entry name" value="Znf_C2H2_type"/>
</dbReference>
<evidence type="ECO:0000256" key="1">
    <source>
        <dbReference type="ARBA" id="ARBA00022723"/>
    </source>
</evidence>
<dbReference type="SUPFAM" id="SSF57667">
    <property type="entry name" value="beta-beta-alpha zinc fingers"/>
    <property type="match status" value="2"/>
</dbReference>
<feature type="domain" description="C2H2-type" evidence="6">
    <location>
        <begin position="143"/>
        <end position="166"/>
    </location>
</feature>
<dbReference type="InterPro" id="IPR036236">
    <property type="entry name" value="Znf_C2H2_sf"/>
</dbReference>
<keyword evidence="3 5" id="KW-0863">Zinc-finger</keyword>
<dbReference type="PROSITE" id="PS50157">
    <property type="entry name" value="ZINC_FINGER_C2H2_2"/>
    <property type="match status" value="3"/>
</dbReference>
<name>A0A8T0F6H0_ARGBR</name>
<evidence type="ECO:0000259" key="6">
    <source>
        <dbReference type="PROSITE" id="PS50157"/>
    </source>
</evidence>
<evidence type="ECO:0000313" key="7">
    <source>
        <dbReference type="EMBL" id="KAF8786794.1"/>
    </source>
</evidence>
<dbReference type="PANTHER" id="PTHR24379:SF121">
    <property type="entry name" value="C2H2-TYPE DOMAIN-CONTAINING PROTEIN"/>
    <property type="match status" value="1"/>
</dbReference>
<keyword evidence="2" id="KW-0677">Repeat</keyword>
<protein>
    <submittedName>
        <fullName evidence="7">Zinc finger protein 26 like protein</fullName>
    </submittedName>
</protein>